<dbReference type="SUPFAM" id="SSF57667">
    <property type="entry name" value="beta-beta-alpha zinc fingers"/>
    <property type="match status" value="3"/>
</dbReference>
<protein>
    <submittedName>
        <fullName evidence="7">Zinc finger protein 2</fullName>
    </submittedName>
</protein>
<keyword evidence="1" id="KW-0479">Metal-binding</keyword>
<dbReference type="Pfam" id="PF00096">
    <property type="entry name" value="zf-C2H2"/>
    <property type="match status" value="3"/>
</dbReference>
<dbReference type="OrthoDB" id="6077919at2759"/>
<dbReference type="Gene3D" id="3.30.160.60">
    <property type="entry name" value="Classic Zinc Finger"/>
    <property type="match status" value="4"/>
</dbReference>
<feature type="domain" description="C2H2-type" evidence="6">
    <location>
        <begin position="117"/>
        <end position="142"/>
    </location>
</feature>
<dbReference type="STRING" id="158441.A0A226EBS6"/>
<keyword evidence="4" id="KW-0862">Zinc</keyword>
<evidence type="ECO:0000256" key="1">
    <source>
        <dbReference type="ARBA" id="ARBA00022723"/>
    </source>
</evidence>
<dbReference type="GO" id="GO:0000981">
    <property type="term" value="F:DNA-binding transcription factor activity, RNA polymerase II-specific"/>
    <property type="evidence" value="ECO:0007669"/>
    <property type="project" value="TreeGrafter"/>
</dbReference>
<feature type="domain" description="C2H2-type" evidence="6">
    <location>
        <begin position="55"/>
        <end position="79"/>
    </location>
</feature>
<sequence>MYGRGATFSSSTGFDQHMMVHRGEKRYQCDICEARFVIKISLENHRRTHTGERPFSCPHCEYAFKTKRNLSNHIQKIDTPGYIAPIRHRCSHCEKGFEIGAQLEAHVRQVHTGERPFACDQTDCGKAFAQKRSLVLHLRNSHKIGEQKTGFKLPRRKGFGGPCEGKNTE</sequence>
<evidence type="ECO:0000256" key="3">
    <source>
        <dbReference type="ARBA" id="ARBA00022771"/>
    </source>
</evidence>
<dbReference type="InterPro" id="IPR013087">
    <property type="entry name" value="Znf_C2H2_type"/>
</dbReference>
<dbReference type="AlphaFoldDB" id="A0A226EBS6"/>
<dbReference type="GO" id="GO:0000977">
    <property type="term" value="F:RNA polymerase II transcription regulatory region sequence-specific DNA binding"/>
    <property type="evidence" value="ECO:0007669"/>
    <property type="project" value="TreeGrafter"/>
</dbReference>
<evidence type="ECO:0000313" key="8">
    <source>
        <dbReference type="Proteomes" id="UP000198287"/>
    </source>
</evidence>
<evidence type="ECO:0000256" key="2">
    <source>
        <dbReference type="ARBA" id="ARBA00022737"/>
    </source>
</evidence>
<evidence type="ECO:0000259" key="6">
    <source>
        <dbReference type="PROSITE" id="PS50157"/>
    </source>
</evidence>
<feature type="domain" description="C2H2-type" evidence="6">
    <location>
        <begin position="27"/>
        <end position="54"/>
    </location>
</feature>
<dbReference type="InterPro" id="IPR036236">
    <property type="entry name" value="Znf_C2H2_sf"/>
</dbReference>
<dbReference type="Proteomes" id="UP000198287">
    <property type="component" value="Unassembled WGS sequence"/>
</dbReference>
<comment type="caution">
    <text evidence="7">The sequence shown here is derived from an EMBL/GenBank/DDBJ whole genome shotgun (WGS) entry which is preliminary data.</text>
</comment>
<evidence type="ECO:0000256" key="5">
    <source>
        <dbReference type="PROSITE-ProRule" id="PRU00042"/>
    </source>
</evidence>
<dbReference type="GO" id="GO:0005634">
    <property type="term" value="C:nucleus"/>
    <property type="evidence" value="ECO:0007669"/>
    <property type="project" value="TreeGrafter"/>
</dbReference>
<name>A0A226EBS6_FOLCA</name>
<dbReference type="FunFam" id="3.30.160.60:FF:002343">
    <property type="entry name" value="Zinc finger protein 33A"/>
    <property type="match status" value="1"/>
</dbReference>
<accession>A0A226EBS6</accession>
<dbReference type="PANTHER" id="PTHR24409">
    <property type="entry name" value="ZINC FINGER PROTEIN 142"/>
    <property type="match status" value="1"/>
</dbReference>
<keyword evidence="8" id="KW-1185">Reference proteome</keyword>
<keyword evidence="2" id="KW-0677">Repeat</keyword>
<evidence type="ECO:0000313" key="7">
    <source>
        <dbReference type="EMBL" id="OXA54477.1"/>
    </source>
</evidence>
<organism evidence="7 8">
    <name type="scientific">Folsomia candida</name>
    <name type="common">Springtail</name>
    <dbReference type="NCBI Taxonomy" id="158441"/>
    <lineage>
        <taxon>Eukaryota</taxon>
        <taxon>Metazoa</taxon>
        <taxon>Ecdysozoa</taxon>
        <taxon>Arthropoda</taxon>
        <taxon>Hexapoda</taxon>
        <taxon>Collembola</taxon>
        <taxon>Entomobryomorpha</taxon>
        <taxon>Isotomoidea</taxon>
        <taxon>Isotomidae</taxon>
        <taxon>Proisotominae</taxon>
        <taxon>Folsomia</taxon>
    </lineage>
</organism>
<dbReference type="PROSITE" id="PS50157">
    <property type="entry name" value="ZINC_FINGER_C2H2_2"/>
    <property type="match status" value="4"/>
</dbReference>
<gene>
    <name evidence="7" type="ORF">Fcan01_11800</name>
</gene>
<dbReference type="GO" id="GO:0005694">
    <property type="term" value="C:chromosome"/>
    <property type="evidence" value="ECO:0007669"/>
    <property type="project" value="UniProtKB-ARBA"/>
</dbReference>
<evidence type="ECO:0000256" key="4">
    <source>
        <dbReference type="ARBA" id="ARBA00022833"/>
    </source>
</evidence>
<dbReference type="SMART" id="SM00355">
    <property type="entry name" value="ZnF_C2H2"/>
    <property type="match status" value="4"/>
</dbReference>
<feature type="domain" description="C2H2-type" evidence="6">
    <location>
        <begin position="88"/>
        <end position="116"/>
    </location>
</feature>
<dbReference type="PROSITE" id="PS00028">
    <property type="entry name" value="ZINC_FINGER_C2H2_1"/>
    <property type="match status" value="3"/>
</dbReference>
<proteinExistence type="predicted"/>
<dbReference type="FunFam" id="3.30.160.60:FF:001049">
    <property type="entry name" value="zinc finger protein 319"/>
    <property type="match status" value="1"/>
</dbReference>
<dbReference type="FunFam" id="3.30.160.60:FF:001732">
    <property type="entry name" value="Zgc:162936"/>
    <property type="match status" value="1"/>
</dbReference>
<dbReference type="PANTHER" id="PTHR24409:SF295">
    <property type="entry name" value="AZ2-RELATED"/>
    <property type="match status" value="1"/>
</dbReference>
<keyword evidence="3 5" id="KW-0863">Zinc-finger</keyword>
<dbReference type="GO" id="GO:0008270">
    <property type="term" value="F:zinc ion binding"/>
    <property type="evidence" value="ECO:0007669"/>
    <property type="project" value="UniProtKB-KW"/>
</dbReference>
<dbReference type="GO" id="GO:0045893">
    <property type="term" value="P:positive regulation of DNA-templated transcription"/>
    <property type="evidence" value="ECO:0007669"/>
    <property type="project" value="UniProtKB-ARBA"/>
</dbReference>
<dbReference type="EMBL" id="LNIX01000005">
    <property type="protein sequence ID" value="OXA54477.1"/>
    <property type="molecule type" value="Genomic_DNA"/>
</dbReference>
<reference evidence="7 8" key="1">
    <citation type="submission" date="2015-12" db="EMBL/GenBank/DDBJ databases">
        <title>The genome of Folsomia candida.</title>
        <authorList>
            <person name="Faddeeva A."/>
            <person name="Derks M.F."/>
            <person name="Anvar Y."/>
            <person name="Smit S."/>
            <person name="Van Straalen N."/>
            <person name="Roelofs D."/>
        </authorList>
    </citation>
    <scope>NUCLEOTIDE SEQUENCE [LARGE SCALE GENOMIC DNA]</scope>
    <source>
        <strain evidence="7 8">VU population</strain>
        <tissue evidence="7">Whole body</tissue>
    </source>
</reference>
<dbReference type="OMA" id="QCDICEA"/>